<dbReference type="InterPro" id="IPR039859">
    <property type="entry name" value="PFA4/ZDH16/20/ERF2-like"/>
</dbReference>
<evidence type="ECO:0000313" key="10">
    <source>
        <dbReference type="Proteomes" id="UP000092443"/>
    </source>
</evidence>
<gene>
    <name evidence="11" type="primary">LOC119644235</name>
</gene>
<feature type="transmembrane region" description="Helical" evidence="8">
    <location>
        <begin position="390"/>
        <end position="423"/>
    </location>
</feature>
<evidence type="ECO:0000256" key="3">
    <source>
        <dbReference type="ARBA" id="ARBA00022692"/>
    </source>
</evidence>
<evidence type="ECO:0000256" key="2">
    <source>
        <dbReference type="ARBA" id="ARBA00022679"/>
    </source>
</evidence>
<feature type="region of interest" description="Disordered" evidence="7">
    <location>
        <begin position="959"/>
        <end position="995"/>
    </location>
</feature>
<dbReference type="GO" id="GO:0006612">
    <property type="term" value="P:protein targeting to membrane"/>
    <property type="evidence" value="ECO:0007669"/>
    <property type="project" value="TreeGrafter"/>
</dbReference>
<organism evidence="10 11">
    <name type="scientific">Glossina fuscipes</name>
    <dbReference type="NCBI Taxonomy" id="7396"/>
    <lineage>
        <taxon>Eukaryota</taxon>
        <taxon>Metazoa</taxon>
        <taxon>Ecdysozoa</taxon>
        <taxon>Arthropoda</taxon>
        <taxon>Hexapoda</taxon>
        <taxon>Insecta</taxon>
        <taxon>Pterygota</taxon>
        <taxon>Neoptera</taxon>
        <taxon>Endopterygota</taxon>
        <taxon>Diptera</taxon>
        <taxon>Brachycera</taxon>
        <taxon>Muscomorpha</taxon>
        <taxon>Hippoboscoidea</taxon>
        <taxon>Glossinidae</taxon>
        <taxon>Glossina</taxon>
    </lineage>
</organism>
<keyword evidence="3 8" id="KW-0812">Transmembrane</keyword>
<evidence type="ECO:0000259" key="9">
    <source>
        <dbReference type="Pfam" id="PF01529"/>
    </source>
</evidence>
<evidence type="ECO:0000256" key="6">
    <source>
        <dbReference type="ARBA" id="ARBA00023315"/>
    </source>
</evidence>
<name>A0A9C5ZNJ1_9MUSC</name>
<dbReference type="PANTHER" id="PTHR22883">
    <property type="entry name" value="ZINC FINGER DHHC DOMAIN CONTAINING PROTEIN"/>
    <property type="match status" value="1"/>
</dbReference>
<dbReference type="GO" id="GO:0005783">
    <property type="term" value="C:endoplasmic reticulum"/>
    <property type="evidence" value="ECO:0007669"/>
    <property type="project" value="TreeGrafter"/>
</dbReference>
<feature type="non-terminal residue" evidence="11">
    <location>
        <position position="1"/>
    </location>
</feature>
<evidence type="ECO:0000313" key="11">
    <source>
        <dbReference type="RefSeq" id="XP_037899695.1"/>
    </source>
</evidence>
<feature type="transmembrane region" description="Helical" evidence="8">
    <location>
        <begin position="91"/>
        <end position="115"/>
    </location>
</feature>
<accession>A0A9C5ZNJ1</accession>
<feature type="compositionally biased region" description="Low complexity" evidence="7">
    <location>
        <begin position="1017"/>
        <end position="1032"/>
    </location>
</feature>
<keyword evidence="10" id="KW-1185">Reference proteome</keyword>
<feature type="region of interest" description="Disordered" evidence="7">
    <location>
        <begin position="1010"/>
        <end position="1032"/>
    </location>
</feature>
<evidence type="ECO:0000256" key="8">
    <source>
        <dbReference type="SAM" id="Phobius"/>
    </source>
</evidence>
<dbReference type="Proteomes" id="UP000092443">
    <property type="component" value="Unplaced"/>
</dbReference>
<keyword evidence="6" id="KW-0012">Acyltransferase</keyword>
<dbReference type="PROSITE" id="PS50216">
    <property type="entry name" value="DHHC"/>
    <property type="match status" value="1"/>
</dbReference>
<keyword evidence="2" id="KW-0808">Transferase</keyword>
<sequence>VESTQVHTIKRSNPSGKLIKLLSKKASVEAVSSINIPDASVIVLDRTSFNNNNTAAVISGDAWKFSRLISFQDNVIDVYHRKGRRLNGLQLPLHPLQLLGWIVLFLFGLATYWLLIPSFTTDLQEPLYGLIGGLYLVHVVSHLIALLIDPADRELRRLHRNDRIIPEFDRSKHAHVIENGRCHLCNIRTSSEGTKHCSVCNKCVGKFDHHCKWLNHCIGSRNYVAFLMCVVSAVCATLVILAAVVAQFVLYYTKPQWLNFWHNVDHYKVVESISQPQGEKMASSDVFFRSNENSSTNDSVNLEISPTFSANVTKVDKGTHFFTLNDTTLSLLGNVTTLITEAVNERANQSNSTYESPLLILQNNTENQTLIAYNSTTISFAGLTINQNIFWVVIGCLGILAAVTAGLLLHLCFFHIYISFLGLTTYEYIRNHRQTQETKANQLISANNLNNESLNEDESLNNHLTKKTNDCAEIYFCSSVHHPNDSANSEMSRGAENEVHTYPGGFRRLKLHCCANSREYHQTSSKIYYMCSLLEETSIKSPLQISQVEQSTSTEIPAVIRTEKEMGKNFKTYHCCSAFTAAASQRRVSAAASKATLVSNLKRTTATLSAHRSYLQYAERCTFCTFRLRSPAISKKDTKCSLHKSHRSEEGNQRKEVKTYSNILPIPDADNSRCCMKSISKHQRWRRKWNCCVGVPDSPDVPNDLITSLSIKHEHEMATNKYSNSNVTTMHFENAKSVSGAAIKAEDPNRTGLSIIHPNSPVRDKAEQTRLRSTRAWPIARFRHIMRALHRYKRSTCRHQNFSSSTLGEQVKQNQICPLHLQVRSNGEHLYSDYYGASSPQSLFSTTNILDTGNERSNITDPSDLNTSSNSATFKTSILPTSIIRDETSVTYTTPVGTILPPVLPPPVRRKIRNPTDLDELTETLRFASNPSNNTNNHLTSFQRLPVVNNLYRRQRRKHFLRTRSPTLSPIHESGLSNPTSPQPYRHNVNSCSPSSSPIVMNKFCSVGSSELNRKTSSNSSLRSDSSSSSSN</sequence>
<feature type="domain" description="Palmitoyltransferase DHHC" evidence="9">
    <location>
        <begin position="181"/>
        <end position="260"/>
    </location>
</feature>
<dbReference type="GO" id="GO:0005794">
    <property type="term" value="C:Golgi apparatus"/>
    <property type="evidence" value="ECO:0007669"/>
    <property type="project" value="TreeGrafter"/>
</dbReference>
<proteinExistence type="predicted"/>
<comment type="subcellular location">
    <subcellularLocation>
        <location evidence="1">Membrane</location>
        <topology evidence="1">Multi-pass membrane protein</topology>
    </subcellularLocation>
</comment>
<dbReference type="RefSeq" id="XP_037899695.1">
    <property type="nucleotide sequence ID" value="XM_038043767.1"/>
</dbReference>
<reference evidence="11" key="1">
    <citation type="submission" date="2025-08" db="UniProtKB">
        <authorList>
            <consortium name="RefSeq"/>
        </authorList>
    </citation>
    <scope>IDENTIFICATION</scope>
    <source>
        <tissue evidence="11">Whole body pupa</tissue>
    </source>
</reference>
<dbReference type="PANTHER" id="PTHR22883:SF203">
    <property type="entry name" value="PALMITOYLTRANSFERASE"/>
    <property type="match status" value="1"/>
</dbReference>
<dbReference type="GeneID" id="119644235"/>
<dbReference type="AlphaFoldDB" id="A0A9C5ZNJ1"/>
<evidence type="ECO:0000256" key="7">
    <source>
        <dbReference type="SAM" id="MobiDB-lite"/>
    </source>
</evidence>
<feature type="transmembrane region" description="Helical" evidence="8">
    <location>
        <begin position="223"/>
        <end position="252"/>
    </location>
</feature>
<dbReference type="GO" id="GO:0016020">
    <property type="term" value="C:membrane"/>
    <property type="evidence" value="ECO:0007669"/>
    <property type="project" value="UniProtKB-SubCell"/>
</dbReference>
<keyword evidence="4 8" id="KW-1133">Transmembrane helix</keyword>
<protein>
    <submittedName>
        <fullName evidence="11">Uncharacterized protein LOC119644235</fullName>
    </submittedName>
</protein>
<dbReference type="InterPro" id="IPR001594">
    <property type="entry name" value="Palmitoyltrfase_DHHC"/>
</dbReference>
<dbReference type="GO" id="GO:0019706">
    <property type="term" value="F:protein-cysteine S-palmitoyltransferase activity"/>
    <property type="evidence" value="ECO:0007669"/>
    <property type="project" value="TreeGrafter"/>
</dbReference>
<dbReference type="Pfam" id="PF01529">
    <property type="entry name" value="DHHC"/>
    <property type="match status" value="1"/>
</dbReference>
<dbReference type="KEGG" id="gfs:119644235"/>
<feature type="transmembrane region" description="Helical" evidence="8">
    <location>
        <begin position="127"/>
        <end position="148"/>
    </location>
</feature>
<evidence type="ECO:0000256" key="1">
    <source>
        <dbReference type="ARBA" id="ARBA00004141"/>
    </source>
</evidence>
<keyword evidence="5 8" id="KW-0472">Membrane</keyword>
<evidence type="ECO:0000256" key="5">
    <source>
        <dbReference type="ARBA" id="ARBA00023136"/>
    </source>
</evidence>
<evidence type="ECO:0000256" key="4">
    <source>
        <dbReference type="ARBA" id="ARBA00022989"/>
    </source>
</evidence>